<dbReference type="EMBL" id="JASPKY010000438">
    <property type="protein sequence ID" value="KAK9700409.1"/>
    <property type="molecule type" value="Genomic_DNA"/>
</dbReference>
<dbReference type="AlphaFoldDB" id="A0AAW1JAP3"/>
<dbReference type="GO" id="GO:0071821">
    <property type="term" value="C:FANCM-MHF complex"/>
    <property type="evidence" value="ECO:0007669"/>
    <property type="project" value="InterPro"/>
</dbReference>
<protein>
    <recommendedName>
        <fullName evidence="2">Centromere protein S</fullName>
    </recommendedName>
</protein>
<dbReference type="Gene3D" id="1.10.20.10">
    <property type="entry name" value="Histone, subunit A"/>
    <property type="match status" value="1"/>
</dbReference>
<dbReference type="SUPFAM" id="SSF47113">
    <property type="entry name" value="Histone-fold"/>
    <property type="match status" value="1"/>
</dbReference>
<dbReference type="CDD" id="cd22919">
    <property type="entry name" value="HFD_CENP-S"/>
    <property type="match status" value="1"/>
</dbReference>
<evidence type="ECO:0000313" key="6">
    <source>
        <dbReference type="EMBL" id="KAK9700409.1"/>
    </source>
</evidence>
<comment type="caution">
    <text evidence="6">The sequence shown here is derived from an EMBL/GenBank/DDBJ whole genome shotgun (WGS) entry which is preliminary data.</text>
</comment>
<dbReference type="InterPro" id="IPR029003">
    <property type="entry name" value="CENP-S/Mhf1"/>
</dbReference>
<sequence length="107" mass="12108">MTDKKLRSGIHLDTKQISKDVSKELEIDFDEAAVELELEIDFDEAAVELVGEMVFKKLLLYGSDLEAFCKHARRSTVTPDDDVKLLCRNNASLKVFSNMNAQQQGMK</sequence>
<dbReference type="GO" id="GO:0031297">
    <property type="term" value="P:replication fork processing"/>
    <property type="evidence" value="ECO:0007669"/>
    <property type="project" value="TreeGrafter"/>
</dbReference>
<dbReference type="PANTHER" id="PTHR22980">
    <property type="entry name" value="CORTISTATIN"/>
    <property type="match status" value="1"/>
</dbReference>
<dbReference type="PANTHER" id="PTHR22980:SF0">
    <property type="entry name" value="CENTROMERE PROTEIN S"/>
    <property type="match status" value="1"/>
</dbReference>
<dbReference type="GO" id="GO:0046982">
    <property type="term" value="F:protein heterodimerization activity"/>
    <property type="evidence" value="ECO:0007669"/>
    <property type="project" value="InterPro"/>
</dbReference>
<evidence type="ECO:0000256" key="1">
    <source>
        <dbReference type="ARBA" id="ARBA00006612"/>
    </source>
</evidence>
<evidence type="ECO:0000256" key="2">
    <source>
        <dbReference type="ARBA" id="ARBA00016400"/>
    </source>
</evidence>
<dbReference type="Pfam" id="PF15630">
    <property type="entry name" value="CENP-S"/>
    <property type="match status" value="1"/>
</dbReference>
<comment type="similarity">
    <text evidence="1">Belongs to the TAF9 family. CENP-S/MHF1 subfamily.</text>
</comment>
<evidence type="ECO:0000256" key="3">
    <source>
        <dbReference type="ARBA" id="ARBA00022763"/>
    </source>
</evidence>
<organism evidence="6 7">
    <name type="scientific">Popillia japonica</name>
    <name type="common">Japanese beetle</name>
    <dbReference type="NCBI Taxonomy" id="7064"/>
    <lineage>
        <taxon>Eukaryota</taxon>
        <taxon>Metazoa</taxon>
        <taxon>Ecdysozoa</taxon>
        <taxon>Arthropoda</taxon>
        <taxon>Hexapoda</taxon>
        <taxon>Insecta</taxon>
        <taxon>Pterygota</taxon>
        <taxon>Neoptera</taxon>
        <taxon>Endopterygota</taxon>
        <taxon>Coleoptera</taxon>
        <taxon>Polyphaga</taxon>
        <taxon>Scarabaeiformia</taxon>
        <taxon>Scarabaeidae</taxon>
        <taxon>Rutelinae</taxon>
        <taxon>Popillia</taxon>
    </lineage>
</organism>
<name>A0AAW1JAP3_POPJA</name>
<proteinExistence type="inferred from homology"/>
<keyword evidence="3" id="KW-0227">DNA damage</keyword>
<dbReference type="Proteomes" id="UP001458880">
    <property type="component" value="Unassembled WGS sequence"/>
</dbReference>
<dbReference type="GO" id="GO:0003677">
    <property type="term" value="F:DNA binding"/>
    <property type="evidence" value="ECO:0007669"/>
    <property type="project" value="UniProtKB-KW"/>
</dbReference>
<dbReference type="GO" id="GO:0006281">
    <property type="term" value="P:DNA repair"/>
    <property type="evidence" value="ECO:0007669"/>
    <property type="project" value="UniProtKB-KW"/>
</dbReference>
<dbReference type="GO" id="GO:0000712">
    <property type="term" value="P:resolution of meiotic recombination intermediates"/>
    <property type="evidence" value="ECO:0007669"/>
    <property type="project" value="TreeGrafter"/>
</dbReference>
<evidence type="ECO:0000256" key="5">
    <source>
        <dbReference type="ARBA" id="ARBA00023204"/>
    </source>
</evidence>
<evidence type="ECO:0000313" key="7">
    <source>
        <dbReference type="Proteomes" id="UP001458880"/>
    </source>
</evidence>
<dbReference type="GO" id="GO:0003682">
    <property type="term" value="F:chromatin binding"/>
    <property type="evidence" value="ECO:0007669"/>
    <property type="project" value="TreeGrafter"/>
</dbReference>
<keyword evidence="5" id="KW-0234">DNA repair</keyword>
<gene>
    <name evidence="6" type="ORF">QE152_g31290</name>
</gene>
<keyword evidence="7" id="KW-1185">Reference proteome</keyword>
<keyword evidence="4" id="KW-0238">DNA-binding</keyword>
<accession>A0AAW1JAP3</accession>
<reference evidence="6 7" key="1">
    <citation type="journal article" date="2024" name="BMC Genomics">
        <title>De novo assembly and annotation of Popillia japonica's genome with initial clues to its potential as an invasive pest.</title>
        <authorList>
            <person name="Cucini C."/>
            <person name="Boschi S."/>
            <person name="Funari R."/>
            <person name="Cardaioli E."/>
            <person name="Iannotti N."/>
            <person name="Marturano G."/>
            <person name="Paoli F."/>
            <person name="Bruttini M."/>
            <person name="Carapelli A."/>
            <person name="Frati F."/>
            <person name="Nardi F."/>
        </authorList>
    </citation>
    <scope>NUCLEOTIDE SEQUENCE [LARGE SCALE GENOMIC DNA]</scope>
    <source>
        <strain evidence="6">DMR45628</strain>
    </source>
</reference>
<dbReference type="InterPro" id="IPR009072">
    <property type="entry name" value="Histone-fold"/>
</dbReference>
<evidence type="ECO:0000256" key="4">
    <source>
        <dbReference type="ARBA" id="ARBA00023125"/>
    </source>
</evidence>